<dbReference type="Proteomes" id="UP000094936">
    <property type="component" value="Unassembled WGS sequence"/>
</dbReference>
<dbReference type="PROSITE" id="PS51257">
    <property type="entry name" value="PROKAR_LIPOPROTEIN"/>
    <property type="match status" value="1"/>
</dbReference>
<evidence type="ECO:0000313" key="1">
    <source>
        <dbReference type="EMBL" id="ODA29706.1"/>
    </source>
</evidence>
<dbReference type="PANTHER" id="PTHR38013">
    <property type="entry name" value="GLYCOPROTEIN/POLYSACCHARIDE METABOLISM"/>
    <property type="match status" value="1"/>
</dbReference>
<gene>
    <name evidence="1" type="ORF">A8L45_21855</name>
</gene>
<evidence type="ECO:0000313" key="2">
    <source>
        <dbReference type="Proteomes" id="UP000094936"/>
    </source>
</evidence>
<sequence length="139" mass="15130">MKNLFFGTIVAACIMTFTACSGTATERDLAKVSGTVTYLQRIALPPNAKITVSLADVSLQDSPMEVISSKSFVSEGRQVPFPFTLYYSKSEIDPSKTYAVQASIEVDGKLMFTNDTAYNVITDPAQTVKLGLTLKMVDR</sequence>
<comment type="caution">
    <text evidence="1">The sequence shown here is derived from an EMBL/GenBank/DDBJ whole genome shotgun (WGS) entry which is preliminary data.</text>
</comment>
<keyword evidence="2" id="KW-1185">Reference proteome</keyword>
<keyword evidence="1" id="KW-0449">Lipoprotein</keyword>
<dbReference type="PANTHER" id="PTHR38013:SF1">
    <property type="entry name" value="GLYCOPROTEIN_POLYSACCHARIDE METABOLISM"/>
    <property type="match status" value="1"/>
</dbReference>
<protein>
    <submittedName>
        <fullName evidence="1">Lipoprotein-related protein</fullName>
    </submittedName>
</protein>
<dbReference type="InterPro" id="IPR039366">
    <property type="entry name" value="Pilotin"/>
</dbReference>
<dbReference type="InterPro" id="IPR053196">
    <property type="entry name" value="Lipoprotein_YbaY-like"/>
</dbReference>
<name>A0A1C3E905_9GAMM</name>
<dbReference type="OrthoDB" id="5348860at2"/>
<reference evidence="1 2" key="1">
    <citation type="submission" date="2016-05" db="EMBL/GenBank/DDBJ databases">
        <title>Genomic Taxonomy of the Vibrionaceae.</title>
        <authorList>
            <person name="Gomez-Gil B."/>
            <person name="Enciso-Ibarra J."/>
        </authorList>
    </citation>
    <scope>NUCLEOTIDE SEQUENCE [LARGE SCALE GENOMIC DNA]</scope>
    <source>
        <strain evidence="1 2">CAIM 1920</strain>
    </source>
</reference>
<dbReference type="RefSeq" id="WP_068905476.1">
    <property type="nucleotide sequence ID" value="NZ_JBHUIF010000028.1"/>
</dbReference>
<dbReference type="STRING" id="1080227.A8L45_21855"/>
<accession>A0A1C3E905</accession>
<dbReference type="AlphaFoldDB" id="A0A1C3E905"/>
<organism evidence="1 2">
    <name type="scientific">Veronia pacifica</name>
    <dbReference type="NCBI Taxonomy" id="1080227"/>
    <lineage>
        <taxon>Bacteria</taxon>
        <taxon>Pseudomonadati</taxon>
        <taxon>Pseudomonadota</taxon>
        <taxon>Gammaproteobacteria</taxon>
        <taxon>Vibrionales</taxon>
        <taxon>Vibrionaceae</taxon>
        <taxon>Veronia</taxon>
    </lineage>
</organism>
<proteinExistence type="predicted"/>
<dbReference type="Pfam" id="PF09619">
    <property type="entry name" value="YscW"/>
    <property type="match status" value="1"/>
</dbReference>
<dbReference type="EMBL" id="LYBM01000065">
    <property type="protein sequence ID" value="ODA29706.1"/>
    <property type="molecule type" value="Genomic_DNA"/>
</dbReference>